<evidence type="ECO:0000313" key="2">
    <source>
        <dbReference type="Proteomes" id="UP000078240"/>
    </source>
</evidence>
<reference evidence="1 2" key="1">
    <citation type="submission" date="2016-01" db="EMBL/GenBank/DDBJ databases">
        <title>Biosynthesis of antibiotic leucinostatins and their inhibition on Phytophthora in bio-control Purpureocillium lilacinum.</title>
        <authorList>
            <person name="Wang G."/>
            <person name="Liu Z."/>
            <person name="Lin R."/>
            <person name="Li E."/>
            <person name="Mao Z."/>
            <person name="Ling J."/>
            <person name="Yin W."/>
            <person name="Xie B."/>
        </authorList>
    </citation>
    <scope>NUCLEOTIDE SEQUENCE [LARGE SCALE GENOMIC DNA]</scope>
    <source>
        <strain evidence="1">PLBJ-1</strain>
    </source>
</reference>
<gene>
    <name evidence="1" type="ORF">VFPBJ_07871</name>
</gene>
<dbReference type="AlphaFoldDB" id="A0A179GJV6"/>
<organism evidence="1 2">
    <name type="scientific">Purpureocillium lilacinum</name>
    <name type="common">Paecilomyces lilacinus</name>
    <dbReference type="NCBI Taxonomy" id="33203"/>
    <lineage>
        <taxon>Eukaryota</taxon>
        <taxon>Fungi</taxon>
        <taxon>Dikarya</taxon>
        <taxon>Ascomycota</taxon>
        <taxon>Pezizomycotina</taxon>
        <taxon>Sordariomycetes</taxon>
        <taxon>Hypocreomycetidae</taxon>
        <taxon>Hypocreales</taxon>
        <taxon>Ophiocordycipitaceae</taxon>
        <taxon>Purpureocillium</taxon>
    </lineage>
</organism>
<proteinExistence type="predicted"/>
<evidence type="ECO:0000313" key="1">
    <source>
        <dbReference type="EMBL" id="OAQ77399.1"/>
    </source>
</evidence>
<comment type="caution">
    <text evidence="1">The sequence shown here is derived from an EMBL/GenBank/DDBJ whole genome shotgun (WGS) entry which is preliminary data.</text>
</comment>
<accession>A0A179GJV6</accession>
<name>A0A179GJV6_PURLI</name>
<dbReference type="EMBL" id="LSBH01000006">
    <property type="protein sequence ID" value="OAQ77399.1"/>
    <property type="molecule type" value="Genomic_DNA"/>
</dbReference>
<protein>
    <submittedName>
        <fullName evidence="1">Uncharacterized protein</fullName>
    </submittedName>
</protein>
<dbReference type="Proteomes" id="UP000078240">
    <property type="component" value="Unassembled WGS sequence"/>
</dbReference>
<sequence>MIQPGTNLTAAVRRRCVCLDAKRMHGMDMAAGGIGVGATLLAQAHASRQGFRGGDAHESAWSGMRERQAQGVVLAGVTGSRGS</sequence>